<feature type="region of interest" description="Disordered" evidence="1">
    <location>
        <begin position="1"/>
        <end position="28"/>
    </location>
</feature>
<evidence type="ECO:0000313" key="2">
    <source>
        <dbReference type="EMBL" id="GIH06718.1"/>
    </source>
</evidence>
<organism evidence="2 3">
    <name type="scientific">Rhizocola hellebori</name>
    <dbReference type="NCBI Taxonomy" id="1392758"/>
    <lineage>
        <taxon>Bacteria</taxon>
        <taxon>Bacillati</taxon>
        <taxon>Actinomycetota</taxon>
        <taxon>Actinomycetes</taxon>
        <taxon>Micromonosporales</taxon>
        <taxon>Micromonosporaceae</taxon>
        <taxon>Rhizocola</taxon>
    </lineage>
</organism>
<name>A0A8J3VI97_9ACTN</name>
<dbReference type="EMBL" id="BONY01000029">
    <property type="protein sequence ID" value="GIH06718.1"/>
    <property type="molecule type" value="Genomic_DNA"/>
</dbReference>
<comment type="caution">
    <text evidence="2">The sequence shown here is derived from an EMBL/GenBank/DDBJ whole genome shotgun (WGS) entry which is preliminary data.</text>
</comment>
<dbReference type="AlphaFoldDB" id="A0A8J3VI97"/>
<gene>
    <name evidence="2" type="ORF">Rhe02_47850</name>
</gene>
<feature type="compositionally biased region" description="Polar residues" evidence="1">
    <location>
        <begin position="265"/>
        <end position="280"/>
    </location>
</feature>
<evidence type="ECO:0000256" key="1">
    <source>
        <dbReference type="SAM" id="MobiDB-lite"/>
    </source>
</evidence>
<accession>A0A8J3VI97</accession>
<keyword evidence="3" id="KW-1185">Reference proteome</keyword>
<protein>
    <submittedName>
        <fullName evidence="2">Uncharacterized protein</fullName>
    </submittedName>
</protein>
<proteinExistence type="predicted"/>
<sequence>MVTQRPGGALSHSPASADTSGALPDHGGVASAPSAAAWALGQVEAVRDDPAARLALTARTYRGPNGHAPQHLPFRRAALSFMRWQLGRGVLAPLTAAPPGSPWWRAVNERLLRDGCEAVARSGGLGGTPSSPAVRLWMSFVSHPTARTWYRAHNASIVSSYLANRELAAGESRPERFFLNVVLLRVLYAHALVAEPRLALGRLGWMGPLLGDPRLGMTGIFLSLSRVLPDRYPLWDDVAGYLAAERNVGQALDYGLIAPRLQQPTSGRPRNWASRPSSNAFAKVTRSMRGPSATATSGTRRGPRSRSARSGVSHPWRDFQHPLQHRHKLPAPTRCGCQ</sequence>
<reference evidence="2" key="1">
    <citation type="submission" date="2021-01" db="EMBL/GenBank/DDBJ databases">
        <title>Whole genome shotgun sequence of Rhizocola hellebori NBRC 109834.</title>
        <authorList>
            <person name="Komaki H."/>
            <person name="Tamura T."/>
        </authorList>
    </citation>
    <scope>NUCLEOTIDE SEQUENCE</scope>
    <source>
        <strain evidence="2">NBRC 109834</strain>
    </source>
</reference>
<evidence type="ECO:0000313" key="3">
    <source>
        <dbReference type="Proteomes" id="UP000612899"/>
    </source>
</evidence>
<feature type="region of interest" description="Disordered" evidence="1">
    <location>
        <begin position="265"/>
        <end position="338"/>
    </location>
</feature>
<dbReference type="Proteomes" id="UP000612899">
    <property type="component" value="Unassembled WGS sequence"/>
</dbReference>